<dbReference type="GO" id="GO:0016787">
    <property type="term" value="F:hydrolase activity"/>
    <property type="evidence" value="ECO:0007669"/>
    <property type="project" value="UniProtKB-KW"/>
</dbReference>
<dbReference type="Proteomes" id="UP000318081">
    <property type="component" value="Chromosome"/>
</dbReference>
<evidence type="ECO:0000313" key="2">
    <source>
        <dbReference type="Proteomes" id="UP000318081"/>
    </source>
</evidence>
<dbReference type="EMBL" id="CP036432">
    <property type="protein sequence ID" value="QDV84105.1"/>
    <property type="molecule type" value="Genomic_DNA"/>
</dbReference>
<evidence type="ECO:0000313" key="1">
    <source>
        <dbReference type="EMBL" id="QDV84105.1"/>
    </source>
</evidence>
<proteinExistence type="predicted"/>
<name>A0ABX5XQ20_9BACT</name>
<dbReference type="InterPro" id="IPR022385">
    <property type="entry name" value="Rhs_assc_core"/>
</dbReference>
<protein>
    <submittedName>
        <fullName evidence="1">tRNA3(Ser)-specific nuclease WapA</fullName>
        <ecNumber evidence="1">3.1.-.-</ecNumber>
    </submittedName>
</protein>
<keyword evidence="1" id="KW-0378">Hydrolase</keyword>
<sequence length="399" mass="44409">MLCKPSCRRRTLQRRLARHRAGGVKSCADSKQIRSCKTLRQPTCSPGKSRTESDESSNKFAVRYVRGQQYSVTALTDSSGTIKERYAYDAYGNPSVFDGAGVARAATAEGNRYTYTGREYDDVLDLYHYRVRMYDAIAGRFCSRDPIGYMDGPMQYQYVAANPTGRIDPGGLSMFWPGGGTVLPDISIPDLWDFPQFAWHYYFGGGRPYSVDPEDMQDFINGSSNAMGALRGMARGSAFSAATCGKTVQTHGHQRMNGFGLNVPKGSLWAFFRDKHILNTGTADVSWTCSATKSCCKDGTVESISLSCTVNVNYSDRFANPFDIGGEYHEHDPIKLRKCQERCRARYEADGNSVGYMNCNGRCWEKNPLTERFGAVAFNIFGQHSESFSENYKLGTCCD</sequence>
<dbReference type="NCBIfam" id="TIGR03696">
    <property type="entry name" value="Rhs_assc_core"/>
    <property type="match status" value="1"/>
</dbReference>
<accession>A0ABX5XQ20</accession>
<reference evidence="1 2" key="1">
    <citation type="submission" date="2019-02" db="EMBL/GenBank/DDBJ databases">
        <title>Deep-cultivation of Planctomycetes and their phenomic and genomic characterization uncovers novel biology.</title>
        <authorList>
            <person name="Wiegand S."/>
            <person name="Jogler M."/>
            <person name="Boedeker C."/>
            <person name="Pinto D."/>
            <person name="Vollmers J."/>
            <person name="Rivas-Marin E."/>
            <person name="Kohn T."/>
            <person name="Peeters S.H."/>
            <person name="Heuer A."/>
            <person name="Rast P."/>
            <person name="Oberbeckmann S."/>
            <person name="Bunk B."/>
            <person name="Jeske O."/>
            <person name="Meyerdierks A."/>
            <person name="Storesund J.E."/>
            <person name="Kallscheuer N."/>
            <person name="Luecker S."/>
            <person name="Lage O.M."/>
            <person name="Pohl T."/>
            <person name="Merkel B.J."/>
            <person name="Hornburger P."/>
            <person name="Mueller R.-W."/>
            <person name="Bruemmer F."/>
            <person name="Labrenz M."/>
            <person name="Spormann A.M."/>
            <person name="Op den Camp H."/>
            <person name="Overmann J."/>
            <person name="Amann R."/>
            <person name="Jetten M.S.M."/>
            <person name="Mascher T."/>
            <person name="Medema M.H."/>
            <person name="Devos D.P."/>
            <person name="Kaster A.-K."/>
            <person name="Ovreas L."/>
            <person name="Rohde M."/>
            <person name="Galperin M.Y."/>
            <person name="Jogler C."/>
        </authorList>
    </citation>
    <scope>NUCLEOTIDE SEQUENCE [LARGE SCALE GENOMIC DNA]</scope>
    <source>
        <strain evidence="1 2">TBK1r</strain>
    </source>
</reference>
<dbReference type="EC" id="3.1.-.-" evidence="1"/>
<dbReference type="PANTHER" id="PTHR32305">
    <property type="match status" value="1"/>
</dbReference>
<dbReference type="RefSeq" id="WP_145211907.1">
    <property type="nucleotide sequence ID" value="NZ_CP036432.1"/>
</dbReference>
<dbReference type="PANTHER" id="PTHR32305:SF15">
    <property type="entry name" value="PROTEIN RHSA-RELATED"/>
    <property type="match status" value="1"/>
</dbReference>
<gene>
    <name evidence="1" type="primary">wapA_4</name>
    <name evidence="1" type="ORF">TBK1r_30500</name>
</gene>
<dbReference type="Gene3D" id="2.180.10.10">
    <property type="entry name" value="RHS repeat-associated core"/>
    <property type="match status" value="1"/>
</dbReference>
<organism evidence="1 2">
    <name type="scientific">Stieleria magnilauensis</name>
    <dbReference type="NCBI Taxonomy" id="2527963"/>
    <lineage>
        <taxon>Bacteria</taxon>
        <taxon>Pseudomonadati</taxon>
        <taxon>Planctomycetota</taxon>
        <taxon>Planctomycetia</taxon>
        <taxon>Pirellulales</taxon>
        <taxon>Pirellulaceae</taxon>
        <taxon>Stieleria</taxon>
    </lineage>
</organism>
<dbReference type="InterPro" id="IPR050708">
    <property type="entry name" value="T6SS_VgrG/RHS"/>
</dbReference>
<keyword evidence="2" id="KW-1185">Reference proteome</keyword>